<dbReference type="KEGG" id="mhev:MHEL_39490"/>
<sequence length="299" mass="33302">MLSQSQEVFSLPTWFESALNHKAELTDIEVDGRRIHVRAWGCTDQPPLVFVHGAGAHGGWWEHIAPFFADSHRVIAPDLSGHGDSEFRDRYALRTWAREVMAAAQFGTSGLPTIVGHGMGGWVATRAAQQYREGVDAIAAIDSPLRAHTPKASHLRRHSPRTATFQGREDFLAQAESVREQKTVLPYIGRHIAATSVRRTISGWDWKVDRAVCTTPLFGDREADQELMERISAEMPCRVAYLRCGDGCVPLDAAGKIRSAMQLRGPFIELPEAGHYPMLDQPLQLITALRTLLEMWSIT</sequence>
<reference evidence="2 3" key="1">
    <citation type="journal article" date="2019" name="Emerg. Microbes Infect.">
        <title>Comprehensive subspecies identification of 175 nontuberculous mycobacteria species based on 7547 genomic profiles.</title>
        <authorList>
            <person name="Matsumoto Y."/>
            <person name="Kinjo T."/>
            <person name="Motooka D."/>
            <person name="Nabeya D."/>
            <person name="Jung N."/>
            <person name="Uechi K."/>
            <person name="Horii T."/>
            <person name="Iida T."/>
            <person name="Fujita J."/>
            <person name="Nakamura S."/>
        </authorList>
    </citation>
    <scope>NUCLEOTIDE SEQUENCE [LARGE SCALE GENOMIC DNA]</scope>
    <source>
        <strain evidence="2 3">JCM 30396</strain>
    </source>
</reference>
<dbReference type="RefSeq" id="WP_407662770.1">
    <property type="nucleotide sequence ID" value="NZ_AP022596.1"/>
</dbReference>
<dbReference type="EMBL" id="AP022596">
    <property type="protein sequence ID" value="BBY65706.1"/>
    <property type="molecule type" value="Genomic_DNA"/>
</dbReference>
<evidence type="ECO:0000313" key="2">
    <source>
        <dbReference type="EMBL" id="BBY65706.1"/>
    </source>
</evidence>
<dbReference type="AlphaFoldDB" id="A0A7I7TC34"/>
<evidence type="ECO:0000313" key="3">
    <source>
        <dbReference type="Proteomes" id="UP000467148"/>
    </source>
</evidence>
<evidence type="ECO:0000259" key="1">
    <source>
        <dbReference type="Pfam" id="PF12697"/>
    </source>
</evidence>
<dbReference type="PRINTS" id="PR00111">
    <property type="entry name" value="ABHYDROLASE"/>
</dbReference>
<dbReference type="InterPro" id="IPR050266">
    <property type="entry name" value="AB_hydrolase_sf"/>
</dbReference>
<gene>
    <name evidence="2" type="ORF">MHEL_39490</name>
</gene>
<dbReference type="InterPro" id="IPR000073">
    <property type="entry name" value="AB_hydrolase_1"/>
</dbReference>
<organism evidence="2 3">
    <name type="scientific">Mycolicibacterium helvum</name>
    <dbReference type="NCBI Taxonomy" id="1534349"/>
    <lineage>
        <taxon>Bacteria</taxon>
        <taxon>Bacillati</taxon>
        <taxon>Actinomycetota</taxon>
        <taxon>Actinomycetes</taxon>
        <taxon>Mycobacteriales</taxon>
        <taxon>Mycobacteriaceae</taxon>
        <taxon>Mycolicibacterium</taxon>
    </lineage>
</organism>
<keyword evidence="3" id="KW-1185">Reference proteome</keyword>
<protein>
    <submittedName>
        <fullName evidence="2">Alpha/beta hydrolase</fullName>
    </submittedName>
</protein>
<dbReference type="GO" id="GO:0016787">
    <property type="term" value="F:hydrolase activity"/>
    <property type="evidence" value="ECO:0007669"/>
    <property type="project" value="UniProtKB-KW"/>
</dbReference>
<dbReference type="Pfam" id="PF12697">
    <property type="entry name" value="Abhydrolase_6"/>
    <property type="match status" value="1"/>
</dbReference>
<dbReference type="InterPro" id="IPR029058">
    <property type="entry name" value="AB_hydrolase_fold"/>
</dbReference>
<feature type="domain" description="AB hydrolase-1" evidence="1">
    <location>
        <begin position="48"/>
        <end position="285"/>
    </location>
</feature>
<dbReference type="Gene3D" id="3.40.50.1820">
    <property type="entry name" value="alpha/beta hydrolase"/>
    <property type="match status" value="1"/>
</dbReference>
<accession>A0A7I7TC34</accession>
<dbReference type="Proteomes" id="UP000467148">
    <property type="component" value="Chromosome"/>
</dbReference>
<dbReference type="PANTHER" id="PTHR43798">
    <property type="entry name" value="MONOACYLGLYCEROL LIPASE"/>
    <property type="match status" value="1"/>
</dbReference>
<name>A0A7I7TC34_9MYCO</name>
<dbReference type="SUPFAM" id="SSF53474">
    <property type="entry name" value="alpha/beta-Hydrolases"/>
    <property type="match status" value="1"/>
</dbReference>
<keyword evidence="2" id="KW-0378">Hydrolase</keyword>
<proteinExistence type="predicted"/>